<name>A0A161X6Y2_9CLOT</name>
<keyword evidence="1" id="KW-0472">Membrane</keyword>
<comment type="caution">
    <text evidence="2">The sequence shown here is derived from an EMBL/GenBank/DDBJ whole genome shotgun (WGS) entry which is preliminary data.</text>
</comment>
<dbReference type="EMBL" id="LWAE01000007">
    <property type="protein sequence ID" value="KZL89846.1"/>
    <property type="molecule type" value="Genomic_DNA"/>
</dbReference>
<keyword evidence="3" id="KW-1185">Reference proteome</keyword>
<evidence type="ECO:0000313" key="2">
    <source>
        <dbReference type="EMBL" id="KZL89846.1"/>
    </source>
</evidence>
<sequence>MFLNLIKCIIYLPMIYFYGVYKVYTSKVRYPIYRFLQVILTIDLLFPFISCFIRSYPTPENLLDVLELCKD</sequence>
<reference evidence="2 3" key="1">
    <citation type="submission" date="2016-04" db="EMBL/GenBank/DDBJ databases">
        <title>Genome sequence of Clostridium magnum DSM 2767.</title>
        <authorList>
            <person name="Poehlein A."/>
            <person name="Uhlig R."/>
            <person name="Fischer R."/>
            <person name="Bahl H."/>
            <person name="Daniel R."/>
        </authorList>
    </citation>
    <scope>NUCLEOTIDE SEQUENCE [LARGE SCALE GENOMIC DNA]</scope>
    <source>
        <strain evidence="2 3">DSM 2767</strain>
    </source>
</reference>
<keyword evidence="1" id="KW-1133">Transmembrane helix</keyword>
<dbReference type="PATRIC" id="fig|1121326.3.peg.4918"/>
<accession>A0A161X6Y2</accession>
<dbReference type="AlphaFoldDB" id="A0A161X6Y2"/>
<keyword evidence="1" id="KW-0812">Transmembrane</keyword>
<evidence type="ECO:0000256" key="1">
    <source>
        <dbReference type="SAM" id="Phobius"/>
    </source>
</evidence>
<feature type="transmembrane region" description="Helical" evidence="1">
    <location>
        <begin position="6"/>
        <end position="24"/>
    </location>
</feature>
<organism evidence="2 3">
    <name type="scientific">Clostridium magnum DSM 2767</name>
    <dbReference type="NCBI Taxonomy" id="1121326"/>
    <lineage>
        <taxon>Bacteria</taxon>
        <taxon>Bacillati</taxon>
        <taxon>Bacillota</taxon>
        <taxon>Clostridia</taxon>
        <taxon>Eubacteriales</taxon>
        <taxon>Clostridiaceae</taxon>
        <taxon>Clostridium</taxon>
    </lineage>
</organism>
<protein>
    <submittedName>
        <fullName evidence="2">Uncharacterized protein</fullName>
    </submittedName>
</protein>
<proteinExistence type="predicted"/>
<dbReference type="STRING" id="1121326.CLMAG_48560"/>
<gene>
    <name evidence="2" type="ORF">CLMAG_48560</name>
</gene>
<dbReference type="Proteomes" id="UP000076603">
    <property type="component" value="Unassembled WGS sequence"/>
</dbReference>
<feature type="transmembrane region" description="Helical" evidence="1">
    <location>
        <begin position="36"/>
        <end position="56"/>
    </location>
</feature>
<evidence type="ECO:0000313" key="3">
    <source>
        <dbReference type="Proteomes" id="UP000076603"/>
    </source>
</evidence>